<dbReference type="Pfam" id="PF00650">
    <property type="entry name" value="CRAL_TRIO"/>
    <property type="match status" value="1"/>
</dbReference>
<dbReference type="PANTHER" id="PTHR10174">
    <property type="entry name" value="ALPHA-TOCOPHEROL TRANSFER PROTEIN-RELATED"/>
    <property type="match status" value="1"/>
</dbReference>
<evidence type="ECO:0000259" key="1">
    <source>
        <dbReference type="PROSITE" id="PS50191"/>
    </source>
</evidence>
<dbReference type="InterPro" id="IPR036865">
    <property type="entry name" value="CRAL-TRIO_dom_sf"/>
</dbReference>
<dbReference type="OMA" id="VQCDDSM"/>
<dbReference type="CDD" id="cd00170">
    <property type="entry name" value="SEC14"/>
    <property type="match status" value="1"/>
</dbReference>
<dbReference type="SMART" id="SM00516">
    <property type="entry name" value="SEC14"/>
    <property type="match status" value="1"/>
</dbReference>
<name>A0A336MJM3_CULSO</name>
<dbReference type="SMART" id="SM01100">
    <property type="entry name" value="CRAL_TRIO_N"/>
    <property type="match status" value="1"/>
</dbReference>
<dbReference type="InterPro" id="IPR011074">
    <property type="entry name" value="CRAL/TRIO_N_dom"/>
</dbReference>
<dbReference type="PRINTS" id="PR00180">
    <property type="entry name" value="CRETINALDHBP"/>
</dbReference>
<dbReference type="AlphaFoldDB" id="A0A336MJM3"/>
<dbReference type="GO" id="GO:0016020">
    <property type="term" value="C:membrane"/>
    <property type="evidence" value="ECO:0007669"/>
    <property type="project" value="TreeGrafter"/>
</dbReference>
<evidence type="ECO:0000313" key="2">
    <source>
        <dbReference type="EMBL" id="SSX28557.1"/>
    </source>
</evidence>
<accession>A0A336MJM3</accession>
<dbReference type="PROSITE" id="PS50191">
    <property type="entry name" value="CRAL_TRIO"/>
    <property type="match status" value="1"/>
</dbReference>
<dbReference type="Gene3D" id="1.10.8.20">
    <property type="entry name" value="N-terminal domain of phosphatidylinositol transfer protein sec14p"/>
    <property type="match status" value="1"/>
</dbReference>
<dbReference type="VEuPathDB" id="VectorBase:CSON000244"/>
<dbReference type="EMBL" id="UFQT01001034">
    <property type="protein sequence ID" value="SSX28557.1"/>
    <property type="molecule type" value="Genomic_DNA"/>
</dbReference>
<proteinExistence type="predicted"/>
<dbReference type="GO" id="GO:1902936">
    <property type="term" value="F:phosphatidylinositol bisphosphate binding"/>
    <property type="evidence" value="ECO:0007669"/>
    <property type="project" value="TreeGrafter"/>
</dbReference>
<organism evidence="2">
    <name type="scientific">Culicoides sonorensis</name>
    <name type="common">Biting midge</name>
    <dbReference type="NCBI Taxonomy" id="179676"/>
    <lineage>
        <taxon>Eukaryota</taxon>
        <taxon>Metazoa</taxon>
        <taxon>Ecdysozoa</taxon>
        <taxon>Arthropoda</taxon>
        <taxon>Hexapoda</taxon>
        <taxon>Insecta</taxon>
        <taxon>Pterygota</taxon>
        <taxon>Neoptera</taxon>
        <taxon>Endopterygota</taxon>
        <taxon>Diptera</taxon>
        <taxon>Nematocera</taxon>
        <taxon>Chironomoidea</taxon>
        <taxon>Ceratopogonidae</taxon>
        <taxon>Ceratopogoninae</taxon>
        <taxon>Culicoides</taxon>
        <taxon>Monoculicoides</taxon>
    </lineage>
</organism>
<gene>
    <name evidence="2" type="primary">CSON000244</name>
</gene>
<dbReference type="PANTHER" id="PTHR10174:SF130">
    <property type="entry name" value="ALPHA-TOCOPHEROL TRANSFER PROTEIN-LIKE"/>
    <property type="match status" value="1"/>
</dbReference>
<dbReference type="SUPFAM" id="SSF52087">
    <property type="entry name" value="CRAL/TRIO domain"/>
    <property type="match status" value="1"/>
</dbReference>
<dbReference type="InterPro" id="IPR001251">
    <property type="entry name" value="CRAL-TRIO_dom"/>
</dbReference>
<reference evidence="2" key="1">
    <citation type="submission" date="2018-07" db="EMBL/GenBank/DDBJ databases">
        <authorList>
            <person name="Quirk P.G."/>
            <person name="Krulwich T.A."/>
        </authorList>
    </citation>
    <scope>NUCLEOTIDE SEQUENCE</scope>
</reference>
<dbReference type="SUPFAM" id="SSF46938">
    <property type="entry name" value="CRAL/TRIO N-terminal domain"/>
    <property type="match status" value="1"/>
</dbReference>
<dbReference type="InterPro" id="IPR036273">
    <property type="entry name" value="CRAL/TRIO_N_dom_sf"/>
</dbReference>
<dbReference type="Gene3D" id="1.20.5.1200">
    <property type="entry name" value="Alpha-tocopherol transfer"/>
    <property type="match status" value="1"/>
</dbReference>
<sequence>MFIESRAEERDEFSISPLNEEWIKRAEQELGETETVRLNALNELRNEISSQFNFKFHLQDDFLLRFLRARKFNVQKAFKLFDKYREMKETAPALFRVSPVYDMKFVLEMEIQMALPINEDFGQQIYIYRVANLNPFKVPVDYVFRSNMLWFETLIRQEQTQIGGISVILDMTGVGLAHARYLTPYLAKKTVEVVQEVFPMRFKAFHVVHEPFYFNAILNILKPFLKDKIRKRIFTHGSNMKSLQKFIPSQYLPKEYGGQAEICLSNTYWRKYILNNAQYYENLESNFTVEIKNTNNNDTLK</sequence>
<dbReference type="Pfam" id="PF03765">
    <property type="entry name" value="CRAL_TRIO_N"/>
    <property type="match status" value="1"/>
</dbReference>
<protein>
    <submittedName>
        <fullName evidence="2">CSON000244 protein</fullName>
    </submittedName>
</protein>
<dbReference type="Gene3D" id="3.40.525.10">
    <property type="entry name" value="CRAL-TRIO lipid binding domain"/>
    <property type="match status" value="1"/>
</dbReference>
<feature type="domain" description="CRAL-TRIO" evidence="1">
    <location>
        <begin position="102"/>
        <end position="264"/>
    </location>
</feature>